<keyword evidence="6" id="KW-1185">Reference proteome</keyword>
<dbReference type="AlphaFoldDB" id="A0A410W6W2"/>
<reference evidence="5 6" key="1">
    <citation type="submission" date="2019-01" db="EMBL/GenBank/DDBJ databases">
        <authorList>
            <person name="Ruckert C."/>
            <person name="Busche T."/>
            <person name="Kalinowski J."/>
        </authorList>
    </citation>
    <scope>NUCLEOTIDE SEQUENCE [LARGE SCALE GENOMIC DNA]</scope>
    <source>
        <strain evidence="5 6">136/3</strain>
    </source>
</reference>
<dbReference type="UniPathway" id="UPA00895"/>
<sequence>MAATLSNADTSNADTGNRAPAAQWILEALSFISRFGLAFIWIFAGFEKSTDPVGTQQSVEGYDIFSPTWAQWIAQVIGPLEIAGGVVLLLGIFLRQAGKVSAVVLLLFIVGIAQAWARGLSIDCGCFGASATGHMDYLWTILRDILFIAMSLICVLRPYRRFALYS</sequence>
<organism evidence="5 6">
    <name type="scientific">Corynebacterium pelargi</name>
    <dbReference type="NCBI Taxonomy" id="1471400"/>
    <lineage>
        <taxon>Bacteria</taxon>
        <taxon>Bacillati</taxon>
        <taxon>Actinomycetota</taxon>
        <taxon>Actinomycetes</taxon>
        <taxon>Mycobacteriales</taxon>
        <taxon>Corynebacteriaceae</taxon>
        <taxon>Corynebacterium</taxon>
    </lineage>
</organism>
<protein>
    <submittedName>
        <fullName evidence="5">Methylamine utilization protein MauE</fullName>
    </submittedName>
</protein>
<evidence type="ECO:0000256" key="4">
    <source>
        <dbReference type="ARBA" id="ARBA00023136"/>
    </source>
</evidence>
<evidence type="ECO:0000256" key="3">
    <source>
        <dbReference type="ARBA" id="ARBA00022989"/>
    </source>
</evidence>
<proteinExistence type="predicted"/>
<dbReference type="InterPro" id="IPR009908">
    <property type="entry name" value="Methylamine_util_MauE"/>
</dbReference>
<keyword evidence="3" id="KW-1133">Transmembrane helix</keyword>
<dbReference type="KEGG" id="cpeg:CPELA_02340"/>
<gene>
    <name evidence="5" type="ORF">CPELA_02340</name>
</gene>
<evidence type="ECO:0000256" key="2">
    <source>
        <dbReference type="ARBA" id="ARBA00022692"/>
    </source>
</evidence>
<evidence type="ECO:0000313" key="5">
    <source>
        <dbReference type="EMBL" id="QAU51758.1"/>
    </source>
</evidence>
<dbReference type="EMBL" id="CP035299">
    <property type="protein sequence ID" value="QAU51758.1"/>
    <property type="molecule type" value="Genomic_DNA"/>
</dbReference>
<keyword evidence="2" id="KW-0812">Transmembrane</keyword>
<keyword evidence="4" id="KW-0472">Membrane</keyword>
<dbReference type="Proteomes" id="UP000288929">
    <property type="component" value="Chromosome"/>
</dbReference>
<accession>A0A410W6W2</accession>
<dbReference type="GO" id="GO:0030416">
    <property type="term" value="P:methylamine metabolic process"/>
    <property type="evidence" value="ECO:0007669"/>
    <property type="project" value="InterPro"/>
</dbReference>
<comment type="subcellular location">
    <subcellularLocation>
        <location evidence="1">Membrane</location>
        <topology evidence="1">Multi-pass membrane protein</topology>
    </subcellularLocation>
</comment>
<dbReference type="GO" id="GO:0016020">
    <property type="term" value="C:membrane"/>
    <property type="evidence" value="ECO:0007669"/>
    <property type="project" value="UniProtKB-SubCell"/>
</dbReference>
<evidence type="ECO:0000256" key="1">
    <source>
        <dbReference type="ARBA" id="ARBA00004141"/>
    </source>
</evidence>
<name>A0A410W6W2_9CORY</name>
<evidence type="ECO:0000313" key="6">
    <source>
        <dbReference type="Proteomes" id="UP000288929"/>
    </source>
</evidence>
<dbReference type="Pfam" id="PF07291">
    <property type="entry name" value="MauE"/>
    <property type="match status" value="1"/>
</dbReference>